<organism evidence="2 3">
    <name type="scientific">Malassezia globosa (strain ATCC MYA-4612 / CBS 7966)</name>
    <name type="common">Dandruff-associated fungus</name>
    <dbReference type="NCBI Taxonomy" id="425265"/>
    <lineage>
        <taxon>Eukaryota</taxon>
        <taxon>Fungi</taxon>
        <taxon>Dikarya</taxon>
        <taxon>Basidiomycota</taxon>
        <taxon>Ustilaginomycotina</taxon>
        <taxon>Malasseziomycetes</taxon>
        <taxon>Malasseziales</taxon>
        <taxon>Malasseziaceae</taxon>
        <taxon>Malassezia</taxon>
    </lineage>
</organism>
<dbReference type="OrthoDB" id="10249045at2759"/>
<dbReference type="VEuPathDB" id="FungiDB:MGL_2692"/>
<gene>
    <name evidence="2" type="ORF">MGL_2692</name>
</gene>
<dbReference type="Proteomes" id="UP000008837">
    <property type="component" value="Unassembled WGS sequence"/>
</dbReference>
<feature type="compositionally biased region" description="Polar residues" evidence="1">
    <location>
        <begin position="87"/>
        <end position="96"/>
    </location>
</feature>
<feature type="compositionally biased region" description="Basic and acidic residues" evidence="1">
    <location>
        <begin position="115"/>
        <end position="144"/>
    </location>
</feature>
<sequence length="799" mass="91175">MPILRHATLRPWRWTKLSFFSLEDVQCFHSSPCHSKKRHKIKARATHRSRATPVPSRHIGLKHHDSVYPSIDGNNNDSSNGSDTRSKTNIPTSNEFQARKARLRWGATNDSTPRLSHDDEPSTRFTLDTEKSEEPIKRNTDKLRSSPSYVTNSSTDRPTTAAETTGTISGRPTSFLYGEEARKARLVRLEQCEREKDIGHRFGSLRDSDVKIEPVEPLRHMHVAKLAHGLDRVLFNSGVHWLRDSRTGIYNFDPHLRDVLDVDLFDYGTLPPYLTSSRDPELLEITRRQKKKYCGSTSSMTGLLSHCYFLLSRWKEPELIGFSPSFCELPTGFSEGAKLPVSITLQHQPGGFYAIDADKNSAGEVDNTNYVLTSLGKSLEKFLTSTPDEYANHKRENSWRRDSAMQEPQEAYHYAQTSKLMLRSQLDCHDPRLPNGTFDLKTRAVVAIRNDRANYTEGCGYQIRFSHGLWESFEREYWDMVRAAFLKYNFQARIGHMDGIFVAYHNTAQIFGFQYISLEEMNLRLFGSNEMGNKAYRMSLGLLEQILDTATDFMPNETLSITMETRPGASSMCVIVQSVASSAIVQFEVTMDRYLNQALVRGPVNFSMLNGPLTHAQLEDVRCGRLENIANVDWHVQYCITPRKDLSEGKVRENLQEIRQRQRLMRSLCMPNIDLLNARESARIDTLAKHPEALERFLKERENGPAYGMPLAPGQRTTRQLIRSKALMDIQEHSSNKLPTAPIRWIRQPDPMTARLRELSRSGLARMRQEAKATTNKTKRVKADVANDQDLTSATEPLT</sequence>
<evidence type="ECO:0000256" key="1">
    <source>
        <dbReference type="SAM" id="MobiDB-lite"/>
    </source>
</evidence>
<dbReference type="GO" id="GO:0000964">
    <property type="term" value="P:mitochondrial RNA 5'-end processing"/>
    <property type="evidence" value="ECO:0007669"/>
    <property type="project" value="TreeGrafter"/>
</dbReference>
<evidence type="ECO:0000313" key="2">
    <source>
        <dbReference type="EMBL" id="EDP43096.1"/>
    </source>
</evidence>
<keyword evidence="3" id="KW-1185">Reference proteome</keyword>
<evidence type="ECO:0000313" key="3">
    <source>
        <dbReference type="Proteomes" id="UP000008837"/>
    </source>
</evidence>
<name>A8Q509_MALGO</name>
<dbReference type="RefSeq" id="XP_001730310.1">
    <property type="nucleotide sequence ID" value="XM_001730258.1"/>
</dbReference>
<dbReference type="GO" id="GO:0005740">
    <property type="term" value="C:mitochondrial envelope"/>
    <property type="evidence" value="ECO:0007669"/>
    <property type="project" value="TreeGrafter"/>
</dbReference>
<dbReference type="Pfam" id="PF08634">
    <property type="entry name" value="Pet127"/>
    <property type="match status" value="1"/>
</dbReference>
<proteinExistence type="predicted"/>
<dbReference type="InterPro" id="IPR013943">
    <property type="entry name" value="Pet127"/>
</dbReference>
<dbReference type="InParanoid" id="A8Q509"/>
<dbReference type="STRING" id="425265.A8Q509"/>
<dbReference type="KEGG" id="mgl:MGL_2692"/>
<evidence type="ECO:0008006" key="4">
    <source>
        <dbReference type="Google" id="ProtNLM"/>
    </source>
</evidence>
<dbReference type="EMBL" id="AAYY01000009">
    <property type="protein sequence ID" value="EDP43096.1"/>
    <property type="molecule type" value="Genomic_DNA"/>
</dbReference>
<feature type="region of interest" description="Disordered" evidence="1">
    <location>
        <begin position="34"/>
        <end position="173"/>
    </location>
</feature>
<protein>
    <recommendedName>
        <fullName evidence="4">Pet127-domain-containing protein</fullName>
    </recommendedName>
</protein>
<comment type="caution">
    <text evidence="2">The sequence shown here is derived from an EMBL/GenBank/DDBJ whole genome shotgun (WGS) entry which is preliminary data.</text>
</comment>
<feature type="compositionally biased region" description="Polar residues" evidence="1">
    <location>
        <begin position="145"/>
        <end position="172"/>
    </location>
</feature>
<dbReference type="PANTHER" id="PTHR31014">
    <property type="entry name" value="MITOCHONDRIAL TRANSLATION SYSTEM COMPONENT PET127-RELATED"/>
    <property type="match status" value="1"/>
</dbReference>
<reference evidence="2 3" key="1">
    <citation type="journal article" date="2007" name="Proc. Natl. Acad. Sci. U.S.A.">
        <title>Dandruff-associated Malassezia genomes reveal convergent and divergent virulence traits shared with plant and human fungal pathogens.</title>
        <authorList>
            <person name="Xu J."/>
            <person name="Saunders C.W."/>
            <person name="Hu P."/>
            <person name="Grant R.A."/>
            <person name="Boekhout T."/>
            <person name="Kuramae E.E."/>
            <person name="Kronstad J.W."/>
            <person name="Deangelis Y.M."/>
            <person name="Reeder N.L."/>
            <person name="Johnstone K.R."/>
            <person name="Leland M."/>
            <person name="Fieno A.M."/>
            <person name="Begley W.M."/>
            <person name="Sun Y."/>
            <person name="Lacey M.P."/>
            <person name="Chaudhary T."/>
            <person name="Keough T."/>
            <person name="Chu L."/>
            <person name="Sears R."/>
            <person name="Yuan B."/>
            <person name="Dawson T.L.Jr."/>
        </authorList>
    </citation>
    <scope>NUCLEOTIDE SEQUENCE [LARGE SCALE GENOMIC DNA]</scope>
    <source>
        <strain evidence="3">ATCC MYA-4612 / CBS 7966</strain>
    </source>
</reference>
<feature type="compositionally biased region" description="Polar residues" evidence="1">
    <location>
        <begin position="789"/>
        <end position="799"/>
    </location>
</feature>
<accession>A8Q509</accession>
<dbReference type="PANTHER" id="PTHR31014:SF0">
    <property type="entry name" value="MITOCHONDRIAL TRANSLATION SYSTEM COMPONENT PET127-RELATED"/>
    <property type="match status" value="1"/>
</dbReference>
<dbReference type="OMA" id="REYWDMV"/>
<dbReference type="AlphaFoldDB" id="A8Q509"/>
<feature type="region of interest" description="Disordered" evidence="1">
    <location>
        <begin position="765"/>
        <end position="799"/>
    </location>
</feature>
<feature type="compositionally biased region" description="Basic residues" evidence="1">
    <location>
        <begin position="34"/>
        <end position="50"/>
    </location>
</feature>
<dbReference type="GeneID" id="5854615"/>
<feature type="compositionally biased region" description="Low complexity" evidence="1">
    <location>
        <begin position="72"/>
        <end position="83"/>
    </location>
</feature>